<dbReference type="STRING" id="471514.AN477_13195"/>
<organism evidence="16 17">
    <name type="scientific">Alicyclobacillus ferrooxydans</name>
    <dbReference type="NCBI Taxonomy" id="471514"/>
    <lineage>
        <taxon>Bacteria</taxon>
        <taxon>Bacillati</taxon>
        <taxon>Bacillota</taxon>
        <taxon>Bacilli</taxon>
        <taxon>Bacillales</taxon>
        <taxon>Alicyclobacillaceae</taxon>
        <taxon>Alicyclobacillus</taxon>
    </lineage>
</organism>
<keyword evidence="9 12" id="KW-0131">Cell cycle</keyword>
<evidence type="ECO:0000256" key="8">
    <source>
        <dbReference type="ARBA" id="ARBA00023235"/>
    </source>
</evidence>
<dbReference type="Gene3D" id="1.10.3120.10">
    <property type="entry name" value="Trigger factor, C-terminal domain"/>
    <property type="match status" value="1"/>
</dbReference>
<evidence type="ECO:0000256" key="14">
    <source>
        <dbReference type="RuleBase" id="RU003914"/>
    </source>
</evidence>
<evidence type="ECO:0000259" key="15">
    <source>
        <dbReference type="PROSITE" id="PS50059"/>
    </source>
</evidence>
<dbReference type="AlphaFoldDB" id="A0A0P9EVY7"/>
<dbReference type="GO" id="GO:0044183">
    <property type="term" value="F:protein folding chaperone"/>
    <property type="evidence" value="ECO:0007669"/>
    <property type="project" value="TreeGrafter"/>
</dbReference>
<evidence type="ECO:0000256" key="3">
    <source>
        <dbReference type="ARBA" id="ARBA00013194"/>
    </source>
</evidence>
<comment type="function">
    <text evidence="10 12">Involved in protein export. Acts as a chaperone by maintaining the newly synthesized protein in an open conformation. Functions as a peptidyl-prolyl cis-trans isomerase.</text>
</comment>
<evidence type="ECO:0000256" key="2">
    <source>
        <dbReference type="ARBA" id="ARBA00005464"/>
    </source>
</evidence>
<dbReference type="GO" id="GO:0043335">
    <property type="term" value="P:protein unfolding"/>
    <property type="evidence" value="ECO:0007669"/>
    <property type="project" value="TreeGrafter"/>
</dbReference>
<dbReference type="Pfam" id="PF00254">
    <property type="entry name" value="FKBP_C"/>
    <property type="match status" value="1"/>
</dbReference>
<dbReference type="Gene3D" id="3.30.70.1050">
    <property type="entry name" value="Trigger factor ribosome-binding domain"/>
    <property type="match status" value="1"/>
</dbReference>
<name>A0A0P9EVY7_9BACL</name>
<dbReference type="EMBL" id="LJCO01000054">
    <property type="protein sequence ID" value="KPV43208.1"/>
    <property type="molecule type" value="Genomic_DNA"/>
</dbReference>
<dbReference type="Gene3D" id="3.10.50.40">
    <property type="match status" value="1"/>
</dbReference>
<comment type="similarity">
    <text evidence="2 12 14">Belongs to the FKBP-type PPIase family. Tig subfamily.</text>
</comment>
<dbReference type="PIRSF" id="PIRSF003095">
    <property type="entry name" value="Trigger_factor"/>
    <property type="match status" value="1"/>
</dbReference>
<accession>A0A0P9EVY7</accession>
<dbReference type="Proteomes" id="UP000050482">
    <property type="component" value="Unassembled WGS sequence"/>
</dbReference>
<protein>
    <recommendedName>
        <fullName evidence="4 12">Trigger factor</fullName>
        <shortName evidence="12">TF</shortName>
        <ecNumber evidence="3 12">5.2.1.8</ecNumber>
    </recommendedName>
    <alternativeName>
        <fullName evidence="11 12">PPIase</fullName>
    </alternativeName>
</protein>
<keyword evidence="12" id="KW-0963">Cytoplasm</keyword>
<evidence type="ECO:0000256" key="5">
    <source>
        <dbReference type="ARBA" id="ARBA00022618"/>
    </source>
</evidence>
<sequence length="430" mass="48269">MTAKWEKTEANVGVLEVEVDSARFSEALDWAFKKIVKQVNIPGFRKGKVPRKLFESRFGVESLYQDAVDYVLPTAYESAVRETGIEPVDRPAVDVVQVEAGKPLIFKATVTVKPEVVLGEYKGVELQDKEFAVNDEAVAEEVESIRASHAQIDVVEDGEVQQGDTVDIDFRGTVQGEEFEGGEAENYQLEIGSGMFIAGFEEQLVGLKPGEERDITVTFPEDYHVKSLAGQEAQFAVKLHDIKRKSLRELDDEFVQEISEFETVDAFLEDLKKQLETRKTEEHKRYLEDEAVKAAVAAAQIDVPQAMIDHEADHLVDNFAQQLQMQQIPLDAYLEFTGMTRDELRSQFVESAEQSVRTGLVLEAIAKAEGLEPSEEELEAELQKISESASLPLDRVKQMLAMRDPGFESMKADLRSRKTVELLVEHSKLV</sequence>
<dbReference type="InterPro" id="IPR027304">
    <property type="entry name" value="Trigger_fact/SurA_dom_sf"/>
</dbReference>
<dbReference type="SUPFAM" id="SSF102735">
    <property type="entry name" value="Trigger factor ribosome-binding domain"/>
    <property type="match status" value="1"/>
</dbReference>
<evidence type="ECO:0000256" key="11">
    <source>
        <dbReference type="ARBA" id="ARBA00029986"/>
    </source>
</evidence>
<reference evidence="16 17" key="1">
    <citation type="submission" date="2015-09" db="EMBL/GenBank/DDBJ databases">
        <title>Draft genome sequence of Alicyclobacillus ferrooxydans DSM 22381.</title>
        <authorList>
            <person name="Hemp J."/>
        </authorList>
    </citation>
    <scope>NUCLEOTIDE SEQUENCE [LARGE SCALE GENOMIC DNA]</scope>
    <source>
        <strain evidence="16 17">TC-34</strain>
    </source>
</reference>
<dbReference type="OrthoDB" id="9767721at2"/>
<dbReference type="InterPro" id="IPR037041">
    <property type="entry name" value="Trigger_fac_C_sf"/>
</dbReference>
<dbReference type="GO" id="GO:0051301">
    <property type="term" value="P:cell division"/>
    <property type="evidence" value="ECO:0007669"/>
    <property type="project" value="UniProtKB-KW"/>
</dbReference>
<dbReference type="EC" id="5.2.1.8" evidence="3 12"/>
<dbReference type="InterPro" id="IPR005215">
    <property type="entry name" value="Trig_fac"/>
</dbReference>
<dbReference type="GO" id="GO:0003755">
    <property type="term" value="F:peptidyl-prolyl cis-trans isomerase activity"/>
    <property type="evidence" value="ECO:0007669"/>
    <property type="project" value="UniProtKB-UniRule"/>
</dbReference>
<evidence type="ECO:0000313" key="16">
    <source>
        <dbReference type="EMBL" id="KPV43208.1"/>
    </source>
</evidence>
<dbReference type="Pfam" id="PF05697">
    <property type="entry name" value="Trigger_N"/>
    <property type="match status" value="1"/>
</dbReference>
<dbReference type="PANTHER" id="PTHR30560">
    <property type="entry name" value="TRIGGER FACTOR CHAPERONE AND PEPTIDYL-PROLYL CIS/TRANS ISOMERASE"/>
    <property type="match status" value="1"/>
</dbReference>
<proteinExistence type="inferred from homology"/>
<dbReference type="GO" id="GO:0043022">
    <property type="term" value="F:ribosome binding"/>
    <property type="evidence" value="ECO:0007669"/>
    <property type="project" value="TreeGrafter"/>
</dbReference>
<evidence type="ECO:0000256" key="6">
    <source>
        <dbReference type="ARBA" id="ARBA00023110"/>
    </source>
</evidence>
<dbReference type="InterPro" id="IPR001179">
    <property type="entry name" value="PPIase_FKBP_dom"/>
</dbReference>
<evidence type="ECO:0000256" key="12">
    <source>
        <dbReference type="HAMAP-Rule" id="MF_00303"/>
    </source>
</evidence>
<dbReference type="PATRIC" id="fig|471514.4.peg.1338"/>
<evidence type="ECO:0000256" key="13">
    <source>
        <dbReference type="PROSITE-ProRule" id="PRU00277"/>
    </source>
</evidence>
<dbReference type="GO" id="GO:0015031">
    <property type="term" value="P:protein transport"/>
    <property type="evidence" value="ECO:0007669"/>
    <property type="project" value="UniProtKB-UniRule"/>
</dbReference>
<dbReference type="InterPro" id="IPR036611">
    <property type="entry name" value="Trigger_fac_ribosome-bd_sf"/>
</dbReference>
<comment type="catalytic activity">
    <reaction evidence="1 12 13">
        <text>[protein]-peptidylproline (omega=180) = [protein]-peptidylproline (omega=0)</text>
        <dbReference type="Rhea" id="RHEA:16237"/>
        <dbReference type="Rhea" id="RHEA-COMP:10747"/>
        <dbReference type="Rhea" id="RHEA-COMP:10748"/>
        <dbReference type="ChEBI" id="CHEBI:83833"/>
        <dbReference type="ChEBI" id="CHEBI:83834"/>
        <dbReference type="EC" id="5.2.1.8"/>
    </reaction>
</comment>
<dbReference type="GO" id="GO:0005737">
    <property type="term" value="C:cytoplasm"/>
    <property type="evidence" value="ECO:0007669"/>
    <property type="project" value="UniProtKB-SubCell"/>
</dbReference>
<dbReference type="InterPro" id="IPR008880">
    <property type="entry name" value="Trigger_fac_C"/>
</dbReference>
<gene>
    <name evidence="12 16" type="primary">tig</name>
    <name evidence="16" type="ORF">AN477_13195</name>
</gene>
<comment type="domain">
    <text evidence="12">Consists of 3 domains; the N-terminus binds the ribosome, the middle domain has PPIase activity, while the C-terminus has intrinsic chaperone activity on its own.</text>
</comment>
<dbReference type="GO" id="GO:0051083">
    <property type="term" value="P:'de novo' cotranslational protein folding"/>
    <property type="evidence" value="ECO:0007669"/>
    <property type="project" value="TreeGrafter"/>
</dbReference>
<dbReference type="SUPFAM" id="SSF54534">
    <property type="entry name" value="FKBP-like"/>
    <property type="match status" value="1"/>
</dbReference>
<dbReference type="Pfam" id="PF05698">
    <property type="entry name" value="Trigger_C"/>
    <property type="match status" value="1"/>
</dbReference>
<evidence type="ECO:0000256" key="7">
    <source>
        <dbReference type="ARBA" id="ARBA00023186"/>
    </source>
</evidence>
<keyword evidence="6 12" id="KW-0697">Rotamase</keyword>
<dbReference type="SUPFAM" id="SSF109998">
    <property type="entry name" value="Triger factor/SurA peptide-binding domain-like"/>
    <property type="match status" value="1"/>
</dbReference>
<keyword evidence="5 12" id="KW-0132">Cell division</keyword>
<dbReference type="PANTHER" id="PTHR30560:SF3">
    <property type="entry name" value="TRIGGER FACTOR-LIKE PROTEIN TIG, CHLOROPLASTIC"/>
    <property type="match status" value="1"/>
</dbReference>
<feature type="domain" description="PPIase FKBP-type" evidence="15">
    <location>
        <begin position="163"/>
        <end position="248"/>
    </location>
</feature>
<dbReference type="PROSITE" id="PS50059">
    <property type="entry name" value="FKBP_PPIASE"/>
    <property type="match status" value="1"/>
</dbReference>
<dbReference type="HAMAP" id="MF_00303">
    <property type="entry name" value="Trigger_factor_Tig"/>
    <property type="match status" value="1"/>
</dbReference>
<keyword evidence="17" id="KW-1185">Reference proteome</keyword>
<evidence type="ECO:0000256" key="10">
    <source>
        <dbReference type="ARBA" id="ARBA00024849"/>
    </source>
</evidence>
<evidence type="ECO:0000256" key="1">
    <source>
        <dbReference type="ARBA" id="ARBA00000971"/>
    </source>
</evidence>
<evidence type="ECO:0000256" key="4">
    <source>
        <dbReference type="ARBA" id="ARBA00016902"/>
    </source>
</evidence>
<comment type="caution">
    <text evidence="16">The sequence shown here is derived from an EMBL/GenBank/DDBJ whole genome shotgun (WGS) entry which is preliminary data.</text>
</comment>
<dbReference type="InterPro" id="IPR046357">
    <property type="entry name" value="PPIase_dom_sf"/>
</dbReference>
<dbReference type="NCBIfam" id="TIGR00115">
    <property type="entry name" value="tig"/>
    <property type="match status" value="1"/>
</dbReference>
<dbReference type="RefSeq" id="WP_054969633.1">
    <property type="nucleotide sequence ID" value="NZ_LJCO01000054.1"/>
</dbReference>
<evidence type="ECO:0000256" key="9">
    <source>
        <dbReference type="ARBA" id="ARBA00023306"/>
    </source>
</evidence>
<keyword evidence="7 12" id="KW-0143">Chaperone</keyword>
<dbReference type="FunFam" id="3.10.50.40:FF:000001">
    <property type="entry name" value="Trigger factor"/>
    <property type="match status" value="1"/>
</dbReference>
<evidence type="ECO:0000313" key="17">
    <source>
        <dbReference type="Proteomes" id="UP000050482"/>
    </source>
</evidence>
<keyword evidence="8 12" id="KW-0413">Isomerase</keyword>
<comment type="subcellular location">
    <subcellularLocation>
        <location evidence="12">Cytoplasm</location>
    </subcellularLocation>
    <text evidence="12">About half TF is bound to the ribosome near the polypeptide exit tunnel while the other half is free in the cytoplasm.</text>
</comment>
<dbReference type="InterPro" id="IPR008881">
    <property type="entry name" value="Trigger_fac_ribosome-bd_bac"/>
</dbReference>